<accession>A0ACB8SK78</accession>
<evidence type="ECO:0000313" key="1">
    <source>
        <dbReference type="EMBL" id="KAI0056627.1"/>
    </source>
</evidence>
<organism evidence="1 2">
    <name type="scientific">Artomyces pyxidatus</name>
    <dbReference type="NCBI Taxonomy" id="48021"/>
    <lineage>
        <taxon>Eukaryota</taxon>
        <taxon>Fungi</taxon>
        <taxon>Dikarya</taxon>
        <taxon>Basidiomycota</taxon>
        <taxon>Agaricomycotina</taxon>
        <taxon>Agaricomycetes</taxon>
        <taxon>Russulales</taxon>
        <taxon>Auriscalpiaceae</taxon>
        <taxon>Artomyces</taxon>
    </lineage>
</organism>
<keyword evidence="2" id="KW-1185">Reference proteome</keyword>
<gene>
    <name evidence="1" type="ORF">BV25DRAFT_1864510</name>
</gene>
<sequence>MSLSRLLEKVSYSDARRGRSVDGLQPEGKPSSVSNTMPPAIRSPDASQRSEPFATILERTWEEVKDGTARNTKEKKVRDDIEDRLDEAQEEAAAYGSLLPPTGDAIDQGIAKAVQEGIDQFFEGMPVFMKALDAVAELHPFIGAAVMAFKTVYTLELKRRDNEKKIIALYLEMKDMMAVLLQLQNVRDEEVIAPDHLSIEDRMRSLIEKTVSDIKECSNTCDTYCKKNLLARVVQGPIWDARLLAFITTFVKRRAEFEFALAIHTAQSMDTATTKLGMVYDKAKEIDSKIDIMMAVFQKLVSREHQAVLDIVDAKGGIVVVRDDDELRQEVDAQAAKAIGRESLRSPTYGFDELKDELSDDPDTAIQKNMAPFSRKFEVQKRQIVDALTLVVRRESDRIIEEVKRGAHDRILDKAIHEIWKEMGWRGNVKARHFVLALRDYYTELLNWNDHGLRGLKPVATEHQGDGWAIKYIDIAQLQPIMEAFDDDASGFITVSEMNRFTSSRPLDWSLPHWVAFWAIGWRSSIIDYAKKIEDIVAKMEGIHADMLPPNRLGFDAYFHNVWSIVHALTAPLLDQSAGPNQEKFTKYVDAEEARLKENLNAIDYLIDERDTLPLITGAGRPEKTVFPLIYLLMKRHYKIMKVARVKVIAPVELFEAASAILFVNEVIQDRVRDLNNIFVQKNLDPDVRFKSFAHGIFQYFHRPTDLWTTEYMKNLVPKIIPFNESEEEDIRAEDVLKYDYKDNLTIDDWVYDRDTIHRVPDNTDIDLPLKNIMGQWNGRFYFRSGTRAAGGDSMFTVILEPAEGQQDLQGVGWSNRGRFTVTGTWRTNTEDVTKISLRFSFGLLWRKVYAEGEFDPQNSAVLGMCGLSADSSTWSNQFMFRKIPPHYFAYYPDMQTLKTSKARALWHFAIESVLQDIRRQRWSWSFFAQRRKDRCAYIQLYLRWMFYGPPLSDDDVARLTQIGSRLLPVDACFYTSRVHYIRATTAVHENVLCDNCDGTIGGPRNICLDCTVKSEHMAWDSVDLCNEVKCITSVVTLDARPDLVAPHQADHHLVKVRTVISVRQVWRVQKEAHAALKKVEDICAKLASQKATTSEMGPIMGFAPQTIATVSDRPPVLPVCGVCKCSLTLPCWYCVKCDDRMLGT</sequence>
<dbReference type="EMBL" id="MU277261">
    <property type="protein sequence ID" value="KAI0056627.1"/>
    <property type="molecule type" value="Genomic_DNA"/>
</dbReference>
<reference evidence="1" key="1">
    <citation type="submission" date="2021-03" db="EMBL/GenBank/DDBJ databases">
        <authorList>
            <consortium name="DOE Joint Genome Institute"/>
            <person name="Ahrendt S."/>
            <person name="Looney B.P."/>
            <person name="Miyauchi S."/>
            <person name="Morin E."/>
            <person name="Drula E."/>
            <person name="Courty P.E."/>
            <person name="Chicoki N."/>
            <person name="Fauchery L."/>
            <person name="Kohler A."/>
            <person name="Kuo A."/>
            <person name="Labutti K."/>
            <person name="Pangilinan J."/>
            <person name="Lipzen A."/>
            <person name="Riley R."/>
            <person name="Andreopoulos W."/>
            <person name="He G."/>
            <person name="Johnson J."/>
            <person name="Barry K.W."/>
            <person name="Grigoriev I.V."/>
            <person name="Nagy L."/>
            <person name="Hibbett D."/>
            <person name="Henrissat B."/>
            <person name="Matheny P.B."/>
            <person name="Labbe J."/>
            <person name="Martin F."/>
        </authorList>
    </citation>
    <scope>NUCLEOTIDE SEQUENCE</scope>
    <source>
        <strain evidence="1">HHB10654</strain>
    </source>
</reference>
<protein>
    <submittedName>
        <fullName evidence="1">Uncharacterized protein</fullName>
    </submittedName>
</protein>
<comment type="caution">
    <text evidence="1">The sequence shown here is derived from an EMBL/GenBank/DDBJ whole genome shotgun (WGS) entry which is preliminary data.</text>
</comment>
<reference evidence="1" key="2">
    <citation type="journal article" date="2022" name="New Phytol.">
        <title>Evolutionary transition to the ectomycorrhizal habit in the genomes of a hyperdiverse lineage of mushroom-forming fungi.</title>
        <authorList>
            <person name="Looney B."/>
            <person name="Miyauchi S."/>
            <person name="Morin E."/>
            <person name="Drula E."/>
            <person name="Courty P.E."/>
            <person name="Kohler A."/>
            <person name="Kuo A."/>
            <person name="LaButti K."/>
            <person name="Pangilinan J."/>
            <person name="Lipzen A."/>
            <person name="Riley R."/>
            <person name="Andreopoulos W."/>
            <person name="He G."/>
            <person name="Johnson J."/>
            <person name="Nolan M."/>
            <person name="Tritt A."/>
            <person name="Barry K.W."/>
            <person name="Grigoriev I.V."/>
            <person name="Nagy L.G."/>
            <person name="Hibbett D."/>
            <person name="Henrissat B."/>
            <person name="Matheny P.B."/>
            <person name="Labbe J."/>
            <person name="Martin F.M."/>
        </authorList>
    </citation>
    <scope>NUCLEOTIDE SEQUENCE</scope>
    <source>
        <strain evidence="1">HHB10654</strain>
    </source>
</reference>
<dbReference type="Proteomes" id="UP000814140">
    <property type="component" value="Unassembled WGS sequence"/>
</dbReference>
<evidence type="ECO:0000313" key="2">
    <source>
        <dbReference type="Proteomes" id="UP000814140"/>
    </source>
</evidence>
<proteinExistence type="predicted"/>
<name>A0ACB8SK78_9AGAM</name>